<accession>R4YKI6</accession>
<keyword evidence="2" id="KW-1185">Reference proteome</keyword>
<gene>
    <name evidence="1" type="ORF">OLEAN_C08800</name>
</gene>
<dbReference type="Pfam" id="PF10761">
    <property type="entry name" value="DUF2590"/>
    <property type="match status" value="1"/>
</dbReference>
<name>R4YKI6_OLEAN</name>
<evidence type="ECO:0000313" key="1">
    <source>
        <dbReference type="EMBL" id="CCK75056.1"/>
    </source>
</evidence>
<dbReference type="EMBL" id="FO203512">
    <property type="protein sequence ID" value="CCK75056.1"/>
    <property type="molecule type" value="Genomic_DNA"/>
</dbReference>
<protein>
    <submittedName>
        <fullName evidence="1">Uncharacterized protein</fullName>
    </submittedName>
</protein>
<dbReference type="STRING" id="698738.OLEAN_C08800"/>
<evidence type="ECO:0000313" key="2">
    <source>
        <dbReference type="Proteomes" id="UP000032749"/>
    </source>
</evidence>
<dbReference type="Proteomes" id="UP000032749">
    <property type="component" value="Chromosome"/>
</dbReference>
<reference evidence="1 2" key="1">
    <citation type="journal article" date="2013" name="Nat. Commun.">
        <title>Genome sequence and functional genomic analysis of the oil-degrading bacterium Oleispira antarctica.</title>
        <authorList>
            <person name="Kube M."/>
            <person name="Chernikova T.N."/>
            <person name="Al-Ramahi Y."/>
            <person name="Beloqui A."/>
            <person name="Lopez-Cortez N."/>
            <person name="Guazzaroni M.E."/>
            <person name="Heipieper H.J."/>
            <person name="Klages S."/>
            <person name="Kotsyurbenko O.R."/>
            <person name="Langer I."/>
            <person name="Nechitaylo T.Y."/>
            <person name="Lunsdorf H."/>
            <person name="Fernandez M."/>
            <person name="Juarez S."/>
            <person name="Ciordia S."/>
            <person name="Singer A."/>
            <person name="Kagan O."/>
            <person name="Egorova O."/>
            <person name="Petit P.A."/>
            <person name="Stogios P."/>
            <person name="Kim Y."/>
            <person name="Tchigvintsev A."/>
            <person name="Flick R."/>
            <person name="Denaro R."/>
            <person name="Genovese M."/>
            <person name="Albar J.P."/>
            <person name="Reva O.N."/>
            <person name="Martinez-Gomariz M."/>
            <person name="Tran H."/>
            <person name="Ferrer M."/>
            <person name="Savchenko A."/>
            <person name="Yakunin A.F."/>
            <person name="Yakimov M.M."/>
            <person name="Golyshina O.V."/>
            <person name="Reinhardt R."/>
            <person name="Golyshin P.N."/>
        </authorList>
    </citation>
    <scope>NUCLEOTIDE SEQUENCE [LARGE SCALE GENOMIC DNA]</scope>
</reference>
<dbReference type="HOGENOM" id="CLU_158623_0_0_6"/>
<sequence>MDNSYLYSDLKIIDDDLVRDEYGQPVFIYDRDVVDQDIRHSIRESGLLEDLIGERSPFQRKMILSKLRILIESDPRVIPGTSEMTSIDIENFMITADTDFGPIRMGAVL</sequence>
<proteinExistence type="predicted"/>
<organism evidence="1 2">
    <name type="scientific">Oleispira antarctica RB-8</name>
    <dbReference type="NCBI Taxonomy" id="698738"/>
    <lineage>
        <taxon>Bacteria</taxon>
        <taxon>Pseudomonadati</taxon>
        <taxon>Pseudomonadota</taxon>
        <taxon>Gammaproteobacteria</taxon>
        <taxon>Oceanospirillales</taxon>
        <taxon>Oceanospirillaceae</taxon>
        <taxon>Oleispira</taxon>
    </lineage>
</organism>
<dbReference type="InterPro" id="IPR019697">
    <property type="entry name" value="Phage_HP1_Orf28"/>
</dbReference>
<dbReference type="KEGG" id="oai:OLEAN_C08800"/>
<dbReference type="AlphaFoldDB" id="R4YKI6"/>